<organism evidence="5 6">
    <name type="scientific">Pseudazoarcus pumilus</name>
    <dbReference type="NCBI Taxonomy" id="2067960"/>
    <lineage>
        <taxon>Bacteria</taxon>
        <taxon>Pseudomonadati</taxon>
        <taxon>Pseudomonadota</taxon>
        <taxon>Betaproteobacteria</taxon>
        <taxon>Rhodocyclales</taxon>
        <taxon>Zoogloeaceae</taxon>
        <taxon>Pseudazoarcus</taxon>
    </lineage>
</organism>
<sequence>MAASLPTGTTLARGLPALEQIYWPLVAARDLFQLRYGKALVETSRRPGSVPVYGTNGRCGTHDSALFKGPGVVLGRKGQGPLGVEWSADDYWVIDTAYSLLPLRADIDLRHGYFLIKYVGLNHLKDGTSNPTLSRDSFGAQAFPLPPLEQQRAIAHILGTLDDKIELNRRRNETLEAMARALLKDWFVDFGPVRAKMEGREPYLPADLWELFPGRFDDEGKPEGWDMRPLDEIANFLNGLALQKFPAADPDQSLPVIKIAELRSGISRKSDRASRDVPEKYVIRDGDFLFSWSGSLMAKFWTEGEGALNQHLFKVTSDRYPMWFVSHWVYQHLAAFQAIAASKATTMGHIQRGHLKAAMTVCPPGDALERMGVMVEPLVDQAIRNELESRSLAQIRDTLLPKLISGELRIKDAEKFIEEPAL</sequence>
<evidence type="ECO:0000259" key="4">
    <source>
        <dbReference type="Pfam" id="PF01420"/>
    </source>
</evidence>
<keyword evidence="5" id="KW-0540">Nuclease</keyword>
<dbReference type="SUPFAM" id="SSF116734">
    <property type="entry name" value="DNA methylase specificity domain"/>
    <property type="match status" value="2"/>
</dbReference>
<proteinExistence type="inferred from homology"/>
<keyword evidence="3" id="KW-0238">DNA-binding</keyword>
<dbReference type="GO" id="GO:0004519">
    <property type="term" value="F:endonuclease activity"/>
    <property type="evidence" value="ECO:0007669"/>
    <property type="project" value="UniProtKB-KW"/>
</dbReference>
<keyword evidence="5" id="KW-0378">Hydrolase</keyword>
<dbReference type="KEGG" id="atw:C0099_03815"/>
<evidence type="ECO:0000256" key="1">
    <source>
        <dbReference type="ARBA" id="ARBA00010923"/>
    </source>
</evidence>
<protein>
    <submittedName>
        <fullName evidence="5">Type I restriction endonuclease subunit S</fullName>
    </submittedName>
</protein>
<accession>A0A2I6S4F3</accession>
<name>A0A2I6S4F3_9RHOO</name>
<dbReference type="GO" id="GO:0009307">
    <property type="term" value="P:DNA restriction-modification system"/>
    <property type="evidence" value="ECO:0007669"/>
    <property type="project" value="UniProtKB-KW"/>
</dbReference>
<comment type="similarity">
    <text evidence="1">Belongs to the type-I restriction system S methylase family.</text>
</comment>
<dbReference type="InterPro" id="IPR052021">
    <property type="entry name" value="Type-I_RS_S_subunit"/>
</dbReference>
<dbReference type="PANTHER" id="PTHR30408">
    <property type="entry name" value="TYPE-1 RESTRICTION ENZYME ECOKI SPECIFICITY PROTEIN"/>
    <property type="match status" value="1"/>
</dbReference>
<feature type="domain" description="Type I restriction modification DNA specificity" evidence="4">
    <location>
        <begin position="26"/>
        <end position="176"/>
    </location>
</feature>
<dbReference type="AlphaFoldDB" id="A0A2I6S4F3"/>
<keyword evidence="6" id="KW-1185">Reference proteome</keyword>
<dbReference type="RefSeq" id="WP_102246215.1">
    <property type="nucleotide sequence ID" value="NZ_CP025682.1"/>
</dbReference>
<gene>
    <name evidence="5" type="ORF">C0099_03815</name>
</gene>
<evidence type="ECO:0000256" key="2">
    <source>
        <dbReference type="ARBA" id="ARBA00022747"/>
    </source>
</evidence>
<keyword evidence="5" id="KW-0255">Endonuclease</keyword>
<evidence type="ECO:0000313" key="5">
    <source>
        <dbReference type="EMBL" id="AUN94143.1"/>
    </source>
</evidence>
<dbReference type="OrthoDB" id="9798929at2"/>
<dbReference type="Pfam" id="PF01420">
    <property type="entry name" value="Methylase_S"/>
    <property type="match status" value="1"/>
</dbReference>
<dbReference type="InterPro" id="IPR044946">
    <property type="entry name" value="Restrct_endonuc_typeI_TRD_sf"/>
</dbReference>
<dbReference type="Proteomes" id="UP000242205">
    <property type="component" value="Chromosome"/>
</dbReference>
<reference evidence="5 6" key="1">
    <citation type="submission" date="2018-01" db="EMBL/GenBank/DDBJ databases">
        <authorList>
            <person name="Fu G.-Y."/>
        </authorList>
    </citation>
    <scope>NUCLEOTIDE SEQUENCE [LARGE SCALE GENOMIC DNA]</scope>
    <source>
        <strain evidence="5 6">SY39</strain>
    </source>
</reference>
<evidence type="ECO:0000256" key="3">
    <source>
        <dbReference type="ARBA" id="ARBA00023125"/>
    </source>
</evidence>
<evidence type="ECO:0000313" key="6">
    <source>
        <dbReference type="Proteomes" id="UP000242205"/>
    </source>
</evidence>
<dbReference type="REBASE" id="226508">
    <property type="entry name" value="S.AspSY39ORF3810P"/>
</dbReference>
<dbReference type="InterPro" id="IPR000055">
    <property type="entry name" value="Restrct_endonuc_typeI_TRD"/>
</dbReference>
<dbReference type="EMBL" id="CP025682">
    <property type="protein sequence ID" value="AUN94143.1"/>
    <property type="molecule type" value="Genomic_DNA"/>
</dbReference>
<dbReference type="PANTHER" id="PTHR30408:SF13">
    <property type="entry name" value="TYPE I RESTRICTION ENZYME HINDI SPECIFICITY SUBUNIT"/>
    <property type="match status" value="1"/>
</dbReference>
<keyword evidence="2" id="KW-0680">Restriction system</keyword>
<dbReference type="CDD" id="cd17267">
    <property type="entry name" value="RMtype1_S_EcoAO83I-TRD1-CR1_like"/>
    <property type="match status" value="1"/>
</dbReference>
<dbReference type="Gene3D" id="3.90.220.20">
    <property type="entry name" value="DNA methylase specificity domains"/>
    <property type="match status" value="2"/>
</dbReference>
<dbReference type="GO" id="GO:0003677">
    <property type="term" value="F:DNA binding"/>
    <property type="evidence" value="ECO:0007669"/>
    <property type="project" value="UniProtKB-KW"/>
</dbReference>